<organism evidence="1 2">
    <name type="scientific">Ancylomarina euxinus</name>
    <dbReference type="NCBI Taxonomy" id="2283627"/>
    <lineage>
        <taxon>Bacteria</taxon>
        <taxon>Pseudomonadati</taxon>
        <taxon>Bacteroidota</taxon>
        <taxon>Bacteroidia</taxon>
        <taxon>Marinilabiliales</taxon>
        <taxon>Marinifilaceae</taxon>
        <taxon>Ancylomarina</taxon>
    </lineage>
</organism>
<evidence type="ECO:0000313" key="2">
    <source>
        <dbReference type="Proteomes" id="UP000285794"/>
    </source>
</evidence>
<accession>A0A425Y615</accession>
<dbReference type="AlphaFoldDB" id="A0A425Y615"/>
<protein>
    <recommendedName>
        <fullName evidence="3">Porin</fullName>
    </recommendedName>
</protein>
<reference evidence="1 2" key="1">
    <citation type="submission" date="2018-07" db="EMBL/GenBank/DDBJ databases">
        <title>Draft genome sequence of Ancylomarina sp. M1P.</title>
        <authorList>
            <person name="Yadav S."/>
            <person name="Villanueva L."/>
            <person name="Damste J.S.S."/>
        </authorList>
    </citation>
    <scope>NUCLEOTIDE SEQUENCE [LARGE SCALE GENOMIC DNA]</scope>
    <source>
        <strain evidence="1 2">M1P</strain>
    </source>
</reference>
<keyword evidence="2" id="KW-1185">Reference proteome</keyword>
<dbReference type="SUPFAM" id="SSF56935">
    <property type="entry name" value="Porins"/>
    <property type="match status" value="1"/>
</dbReference>
<evidence type="ECO:0008006" key="3">
    <source>
        <dbReference type="Google" id="ProtNLM"/>
    </source>
</evidence>
<name>A0A425Y615_9BACT</name>
<dbReference type="Pfam" id="PF19577">
    <property type="entry name" value="DcaP"/>
    <property type="match status" value="1"/>
</dbReference>
<evidence type="ECO:0000313" key="1">
    <source>
        <dbReference type="EMBL" id="RRG23681.1"/>
    </source>
</evidence>
<gene>
    <name evidence="1" type="ORF">DWB61_04630</name>
</gene>
<dbReference type="EMBL" id="QQWG01000003">
    <property type="protein sequence ID" value="RRG23681.1"/>
    <property type="molecule type" value="Genomic_DNA"/>
</dbReference>
<proteinExistence type="predicted"/>
<comment type="caution">
    <text evidence="1">The sequence shown here is derived from an EMBL/GenBank/DDBJ whole genome shotgun (WGS) entry which is preliminary data.</text>
</comment>
<sequence length="401" mass="44672">MSAQSTEEKKPIKVKFGGYVHSLFSYDTRQTVSAREGHIFLYPTDEVLDTNGKDLNEGGVFNLAAIRTRFNAKITGPDVFGAETSGLLEADFIGNSNTDVNGVRLRHAYVNLSWGKTSLLVGQTWSPLFVTEVFPGTVGANSGLPFKPFTRNPQIRLTHKTENWKFLAALATERDHISTGPDGYSNKYLQNAGLPIMQGQIHYYSGKHIIGASAEFKTIKPTLKTSTNYKAEETLSSWAVMGYFKLDFKPLTFKAQATYGSNLTDMLMLGGYAAKSLNAITNEASYTPIKVLGTWSELSYKKNDYEFALLAGYSKNYGADDNVALDLEGKQMLYSRSQNIGELYRIAPRVCKKINQLKIELEVEHTAAAYADENGMNEKAEVIHSHWVANTRVMLGLYYFF</sequence>
<dbReference type="Proteomes" id="UP000285794">
    <property type="component" value="Unassembled WGS sequence"/>
</dbReference>
<dbReference type="InterPro" id="IPR045748">
    <property type="entry name" value="DcaP"/>
</dbReference>